<dbReference type="AlphaFoldDB" id="A0A4U0TRR7"/>
<dbReference type="Proteomes" id="UP000308549">
    <property type="component" value="Unassembled WGS sequence"/>
</dbReference>
<evidence type="ECO:0000313" key="3">
    <source>
        <dbReference type="Proteomes" id="UP000308549"/>
    </source>
</evidence>
<evidence type="ECO:0000313" key="2">
    <source>
        <dbReference type="EMBL" id="TKA24475.1"/>
    </source>
</evidence>
<reference evidence="2 3" key="1">
    <citation type="submission" date="2017-03" db="EMBL/GenBank/DDBJ databases">
        <title>Genomes of endolithic fungi from Antarctica.</title>
        <authorList>
            <person name="Coleine C."/>
            <person name="Masonjones S."/>
            <person name="Stajich J.E."/>
        </authorList>
    </citation>
    <scope>NUCLEOTIDE SEQUENCE [LARGE SCALE GENOMIC DNA]</scope>
    <source>
        <strain evidence="2 3">CCFEE 6315</strain>
    </source>
</reference>
<accession>A0A4U0TRR7</accession>
<feature type="domain" description="DUF7730" evidence="1">
    <location>
        <begin position="36"/>
        <end position="164"/>
    </location>
</feature>
<comment type="caution">
    <text evidence="2">The sequence shown here is derived from an EMBL/GenBank/DDBJ whole genome shotgun (WGS) entry which is preliminary data.</text>
</comment>
<dbReference type="OrthoDB" id="5413827at2759"/>
<name>A0A4U0TRR7_9PEZI</name>
<dbReference type="EMBL" id="NAJL01000043">
    <property type="protein sequence ID" value="TKA24475.1"/>
    <property type="molecule type" value="Genomic_DNA"/>
</dbReference>
<keyword evidence="3" id="KW-1185">Reference proteome</keyword>
<evidence type="ECO:0000259" key="1">
    <source>
        <dbReference type="Pfam" id="PF24864"/>
    </source>
</evidence>
<dbReference type="PANTHER" id="PTHR38790">
    <property type="entry name" value="2EXR DOMAIN-CONTAINING PROTEIN-RELATED"/>
    <property type="match status" value="1"/>
</dbReference>
<protein>
    <recommendedName>
        <fullName evidence="1">DUF7730 domain-containing protein</fullName>
    </recommendedName>
</protein>
<dbReference type="Pfam" id="PF24864">
    <property type="entry name" value="DUF7730"/>
    <property type="match status" value="1"/>
</dbReference>
<gene>
    <name evidence="2" type="ORF">B0A50_06632</name>
</gene>
<dbReference type="PANTHER" id="PTHR38790:SF4">
    <property type="entry name" value="2EXR DOMAIN-CONTAINING PROTEIN"/>
    <property type="match status" value="1"/>
</dbReference>
<organism evidence="2 3">
    <name type="scientific">Salinomyces thailandicus</name>
    <dbReference type="NCBI Taxonomy" id="706561"/>
    <lineage>
        <taxon>Eukaryota</taxon>
        <taxon>Fungi</taxon>
        <taxon>Dikarya</taxon>
        <taxon>Ascomycota</taxon>
        <taxon>Pezizomycotina</taxon>
        <taxon>Dothideomycetes</taxon>
        <taxon>Dothideomycetidae</taxon>
        <taxon>Mycosphaerellales</taxon>
        <taxon>Teratosphaeriaceae</taxon>
        <taxon>Salinomyces</taxon>
    </lineage>
</organism>
<sequence length="272" mass="29964">MAGAVVDPTALRRTVRRHADWESTGSGEERSYERNAKDSPLLKLPAEVRNDIWILVLGGQDVHASKSDKDLANEAKAQLEDNESVALKLRASRHEECGFSPISSNTASKTLALDVLQVCRQTHQEAALLPYQTNNFVFADGCSLSTFVGSLVLAQANAIETITFNDTSVSFTRTSERLLQRKLKGLKRLIAFVRVDIWLYDSNDSTGHAGRVLRSLSSLSKGSVMLAPVTLSYDPPGPHAIPLTRNPLSNTFLREWTKALETELMRGAQQES</sequence>
<dbReference type="InterPro" id="IPR056632">
    <property type="entry name" value="DUF7730"/>
</dbReference>
<proteinExistence type="predicted"/>